<dbReference type="SUPFAM" id="SSF47413">
    <property type="entry name" value="lambda repressor-like DNA-binding domains"/>
    <property type="match status" value="1"/>
</dbReference>
<dbReference type="PROSITE" id="PS50943">
    <property type="entry name" value="HTH_CROC1"/>
    <property type="match status" value="1"/>
</dbReference>
<dbReference type="RefSeq" id="WP_208256431.1">
    <property type="nucleotide sequence ID" value="NZ_JAGEOJ010000006.1"/>
</dbReference>
<dbReference type="InterPro" id="IPR041413">
    <property type="entry name" value="MLTR_LBD"/>
</dbReference>
<evidence type="ECO:0000259" key="1">
    <source>
        <dbReference type="PROSITE" id="PS50943"/>
    </source>
</evidence>
<dbReference type="CDD" id="cd00093">
    <property type="entry name" value="HTH_XRE"/>
    <property type="match status" value="1"/>
</dbReference>
<dbReference type="Pfam" id="PF17765">
    <property type="entry name" value="MLTR_LBD"/>
    <property type="match status" value="1"/>
</dbReference>
<dbReference type="Gene3D" id="3.30.450.180">
    <property type="match status" value="1"/>
</dbReference>
<dbReference type="InterPro" id="IPR001387">
    <property type="entry name" value="Cro/C1-type_HTH"/>
</dbReference>
<dbReference type="PANTHER" id="PTHR35010">
    <property type="entry name" value="BLL4672 PROTEIN-RELATED"/>
    <property type="match status" value="1"/>
</dbReference>
<reference evidence="2" key="1">
    <citation type="submission" date="2021-03" db="EMBL/GenBank/DDBJ databases">
        <authorList>
            <person name="Kanchanasin P."/>
            <person name="Saeng-In P."/>
            <person name="Phongsopitanun W."/>
            <person name="Yuki M."/>
            <person name="Kudo T."/>
            <person name="Ohkuma M."/>
            <person name="Tanasupawat S."/>
        </authorList>
    </citation>
    <scope>NUCLEOTIDE SEQUENCE</scope>
    <source>
        <strain evidence="2">GKU 128</strain>
    </source>
</reference>
<gene>
    <name evidence="2" type="ORF">J4573_16830</name>
</gene>
<name>A0A939PA55_9ACTN</name>
<comment type="caution">
    <text evidence="2">The sequence shown here is derived from an EMBL/GenBank/DDBJ whole genome shotgun (WGS) entry which is preliminary data.</text>
</comment>
<sequence length="278" mass="32729">MPNDSWSRLELARFLRSRRERIDPRTFGLPVGSRRRTPGLRREEVAMLAGLGPTWYAYLEQGRKIQPSPQVLESLAQVLRLSEDERRYLHRLANGDDEWPRRPDDAPAAEAVLRQLVERGSAYLYPSYATDHRGDLLAWNRAATEWYADFGKLPVSERNLLRWMLTAPEARERLVDWERTAREVAARWRVQSVLWPGDPALQMRVNEFHNLSPEFAAWWRNHEVLEHRSHIRRLSHPRYGLWSFRVVIMRVAGFPRHFVESHIRVDPSNMQNIPSTLD</sequence>
<feature type="domain" description="HTH cro/C1-type" evidence="1">
    <location>
        <begin position="39"/>
        <end position="86"/>
    </location>
</feature>
<dbReference type="Pfam" id="PF13560">
    <property type="entry name" value="HTH_31"/>
    <property type="match status" value="1"/>
</dbReference>
<dbReference type="Proteomes" id="UP000669179">
    <property type="component" value="Unassembled WGS sequence"/>
</dbReference>
<dbReference type="SMART" id="SM00530">
    <property type="entry name" value="HTH_XRE"/>
    <property type="match status" value="1"/>
</dbReference>
<keyword evidence="3" id="KW-1185">Reference proteome</keyword>
<dbReference type="InterPro" id="IPR010982">
    <property type="entry name" value="Lambda_DNA-bd_dom_sf"/>
</dbReference>
<organism evidence="2 3">
    <name type="scientific">Actinomadura barringtoniae</name>
    <dbReference type="NCBI Taxonomy" id="1427535"/>
    <lineage>
        <taxon>Bacteria</taxon>
        <taxon>Bacillati</taxon>
        <taxon>Actinomycetota</taxon>
        <taxon>Actinomycetes</taxon>
        <taxon>Streptosporangiales</taxon>
        <taxon>Thermomonosporaceae</taxon>
        <taxon>Actinomadura</taxon>
    </lineage>
</organism>
<evidence type="ECO:0000313" key="2">
    <source>
        <dbReference type="EMBL" id="MBO2448770.1"/>
    </source>
</evidence>
<accession>A0A939PA55</accession>
<dbReference type="Gene3D" id="1.10.260.40">
    <property type="entry name" value="lambda repressor-like DNA-binding domains"/>
    <property type="match status" value="1"/>
</dbReference>
<dbReference type="GO" id="GO:0003677">
    <property type="term" value="F:DNA binding"/>
    <property type="evidence" value="ECO:0007669"/>
    <property type="project" value="InterPro"/>
</dbReference>
<evidence type="ECO:0000313" key="3">
    <source>
        <dbReference type="Proteomes" id="UP000669179"/>
    </source>
</evidence>
<dbReference type="AlphaFoldDB" id="A0A939PA55"/>
<dbReference type="EMBL" id="JAGEOJ010000006">
    <property type="protein sequence ID" value="MBO2448770.1"/>
    <property type="molecule type" value="Genomic_DNA"/>
</dbReference>
<protein>
    <submittedName>
        <fullName evidence="2">Helix-turn-helix domain-containing protein</fullName>
    </submittedName>
</protein>
<proteinExistence type="predicted"/>